<comment type="caution">
    <text evidence="8">The sequence shown here is derived from an EMBL/GenBank/DDBJ whole genome shotgun (WGS) entry which is preliminary data.</text>
</comment>
<dbReference type="Proteomes" id="UP000234341">
    <property type="component" value="Unassembled WGS sequence"/>
</dbReference>
<comment type="subcellular location">
    <subcellularLocation>
        <location evidence="1">Cell membrane</location>
        <topology evidence="1">Multi-pass membrane protein</topology>
    </subcellularLocation>
</comment>
<feature type="transmembrane region" description="Helical" evidence="7">
    <location>
        <begin position="69"/>
        <end position="94"/>
    </location>
</feature>
<keyword evidence="6 7" id="KW-0472">Membrane</keyword>
<evidence type="ECO:0000256" key="4">
    <source>
        <dbReference type="ARBA" id="ARBA00022692"/>
    </source>
</evidence>
<sequence length="128" mass="13544">MLPIYAYVEHLLASLVLLVVFVGVYTRITPFHEFTLIRQGNVAAALSLGGSTLGFCFTLSSSIQHNDTFLMFLVWSLGAMVVQAVVYAALARALPDMDAAIESNNIAMGGLMGTMSVAVGVLNAACLS</sequence>
<dbReference type="PANTHER" id="PTHR40043">
    <property type="entry name" value="UPF0719 INNER MEMBRANE PROTEIN YJFL"/>
    <property type="match status" value="1"/>
</dbReference>
<gene>
    <name evidence="8" type="ORF">CYJ10_00270</name>
</gene>
<evidence type="ECO:0000313" key="8">
    <source>
        <dbReference type="EMBL" id="PLQ01787.1"/>
    </source>
</evidence>
<evidence type="ECO:0008006" key="10">
    <source>
        <dbReference type="Google" id="ProtNLM"/>
    </source>
</evidence>
<evidence type="ECO:0000256" key="3">
    <source>
        <dbReference type="ARBA" id="ARBA00022475"/>
    </source>
</evidence>
<reference evidence="8 9" key="1">
    <citation type="submission" date="2017-12" db="EMBL/GenBank/DDBJ databases">
        <title>Genome sequence of the active heterotrophic nitrifier-denitrifier, Cupriavidus pauculus UM1.</title>
        <authorList>
            <person name="Putonti C."/>
            <person name="Castignetti D."/>
        </authorList>
    </citation>
    <scope>NUCLEOTIDE SEQUENCE [LARGE SCALE GENOMIC DNA]</scope>
    <source>
        <strain evidence="8 9">UM1</strain>
    </source>
</reference>
<organism evidence="8 9">
    <name type="scientific">Cupriavidus pauculus</name>
    <dbReference type="NCBI Taxonomy" id="82633"/>
    <lineage>
        <taxon>Bacteria</taxon>
        <taxon>Pseudomonadati</taxon>
        <taxon>Pseudomonadota</taxon>
        <taxon>Betaproteobacteria</taxon>
        <taxon>Burkholderiales</taxon>
        <taxon>Burkholderiaceae</taxon>
        <taxon>Cupriavidus</taxon>
    </lineage>
</organism>
<name>A0A2N5CHX1_9BURK</name>
<evidence type="ECO:0000256" key="2">
    <source>
        <dbReference type="ARBA" id="ARBA00005779"/>
    </source>
</evidence>
<dbReference type="PANTHER" id="PTHR40043:SF1">
    <property type="entry name" value="UPF0719 INNER MEMBRANE PROTEIN YJFL"/>
    <property type="match status" value="1"/>
</dbReference>
<protein>
    <recommendedName>
        <fullName evidence="10">DUF350 domain-containing protein</fullName>
    </recommendedName>
</protein>
<feature type="transmembrane region" description="Helical" evidence="7">
    <location>
        <begin position="40"/>
        <end position="63"/>
    </location>
</feature>
<dbReference type="AlphaFoldDB" id="A0A2N5CHX1"/>
<dbReference type="Pfam" id="PF03994">
    <property type="entry name" value="DUF350"/>
    <property type="match status" value="1"/>
</dbReference>
<dbReference type="GO" id="GO:0005886">
    <property type="term" value="C:plasma membrane"/>
    <property type="evidence" value="ECO:0007669"/>
    <property type="project" value="UniProtKB-SubCell"/>
</dbReference>
<evidence type="ECO:0000256" key="1">
    <source>
        <dbReference type="ARBA" id="ARBA00004651"/>
    </source>
</evidence>
<comment type="similarity">
    <text evidence="2">Belongs to the UPF0719 family.</text>
</comment>
<keyword evidence="5 7" id="KW-1133">Transmembrane helix</keyword>
<evidence type="ECO:0000256" key="5">
    <source>
        <dbReference type="ARBA" id="ARBA00022989"/>
    </source>
</evidence>
<feature type="transmembrane region" description="Helical" evidence="7">
    <location>
        <begin position="6"/>
        <end position="28"/>
    </location>
</feature>
<keyword evidence="3" id="KW-1003">Cell membrane</keyword>
<evidence type="ECO:0000256" key="6">
    <source>
        <dbReference type="ARBA" id="ARBA00023136"/>
    </source>
</evidence>
<evidence type="ECO:0000313" key="9">
    <source>
        <dbReference type="Proteomes" id="UP000234341"/>
    </source>
</evidence>
<dbReference type="RefSeq" id="WP_101679596.1">
    <property type="nucleotide sequence ID" value="NZ_PJRP01000001.1"/>
</dbReference>
<dbReference type="OrthoDB" id="8565764at2"/>
<dbReference type="InterPro" id="IPR007140">
    <property type="entry name" value="DUF350"/>
</dbReference>
<proteinExistence type="inferred from homology"/>
<dbReference type="EMBL" id="PJRP01000001">
    <property type="protein sequence ID" value="PLQ01787.1"/>
    <property type="molecule type" value="Genomic_DNA"/>
</dbReference>
<evidence type="ECO:0000256" key="7">
    <source>
        <dbReference type="SAM" id="Phobius"/>
    </source>
</evidence>
<accession>A0A2N5CHX1</accession>
<feature type="transmembrane region" description="Helical" evidence="7">
    <location>
        <begin position="106"/>
        <end position="125"/>
    </location>
</feature>
<keyword evidence="4 7" id="KW-0812">Transmembrane</keyword>